<organism evidence="3 4">
    <name type="scientific">Rhizobium gallicum bv. gallicum R602sp</name>
    <dbReference type="NCBI Taxonomy" id="1041138"/>
    <lineage>
        <taxon>Bacteria</taxon>
        <taxon>Pseudomonadati</taxon>
        <taxon>Pseudomonadota</taxon>
        <taxon>Alphaproteobacteria</taxon>
        <taxon>Hyphomicrobiales</taxon>
        <taxon>Rhizobiaceae</taxon>
        <taxon>Rhizobium/Agrobacterium group</taxon>
        <taxon>Rhizobium</taxon>
    </lineage>
</organism>
<dbReference type="Proteomes" id="UP000031368">
    <property type="component" value="Plasmid pRgalR602a"/>
</dbReference>
<dbReference type="SMR" id="A0A0B4X9H1"/>
<keyword evidence="4" id="KW-1185">Reference proteome</keyword>
<protein>
    <submittedName>
        <fullName evidence="3">Nucleotidyltransferase domain-containing protein</fullName>
    </submittedName>
</protein>
<gene>
    <name evidence="3" type="ORF">RGR602_PA00013</name>
</gene>
<dbReference type="EMBL" id="CP006878">
    <property type="protein sequence ID" value="AJD43360.1"/>
    <property type="molecule type" value="Genomic_DNA"/>
</dbReference>
<dbReference type="AlphaFoldDB" id="A0A0B4X9H1"/>
<dbReference type="GO" id="GO:0016779">
    <property type="term" value="F:nucleotidyltransferase activity"/>
    <property type="evidence" value="ECO:0007669"/>
    <property type="project" value="InterPro"/>
</dbReference>
<dbReference type="Pfam" id="PF18144">
    <property type="entry name" value="SMODS"/>
    <property type="match status" value="1"/>
</dbReference>
<evidence type="ECO:0000256" key="1">
    <source>
        <dbReference type="ARBA" id="ARBA00023118"/>
    </source>
</evidence>
<dbReference type="RefSeq" id="WP_040113932.1">
    <property type="nucleotide sequence ID" value="NZ_CP006878.1"/>
</dbReference>
<proteinExistence type="predicted"/>
<dbReference type="Pfam" id="PF18134">
    <property type="entry name" value="AGS_C"/>
    <property type="match status" value="1"/>
</dbReference>
<name>A0A0B4X9H1_9HYPH</name>
<dbReference type="InterPro" id="IPR006116">
    <property type="entry name" value="NT_2-5OAS_ClassI-CCAase"/>
</dbReference>
<keyword evidence="3" id="KW-0808">Transferase</keyword>
<dbReference type="KEGG" id="rga:RGR602_PA00013"/>
<evidence type="ECO:0000313" key="3">
    <source>
        <dbReference type="EMBL" id="AJD43360.1"/>
    </source>
</evidence>
<geneLocation type="plasmid" evidence="3 4">
    <name>pRgalR602a</name>
</geneLocation>
<dbReference type="HOGENOM" id="CLU_051351_1_0_5"/>
<evidence type="ECO:0000259" key="2">
    <source>
        <dbReference type="Pfam" id="PF18134"/>
    </source>
</evidence>
<keyword evidence="1" id="KW-0051">Antiviral defense</keyword>
<accession>A0A0B4X9H1</accession>
<sequence>MSIADTFKQFLSNIAVDNGDTISLRYGEVTAALNKKFRDTESKVSNSLQVGSYGRWTAIRGISDLDMLYIMPAGKWDDYKDGGQSRLLDDTRNAIKSRYPSTTVVKDRLVVQVLYRDFHIEVQPVFEQTDGSFKYPDTYDGGSWKITKPRDEIAAMKESNEQKNKNLRRLCKMARAWKNKHGLAMGGLLIDTLAYNFLKSTSEYNEKSYLYYDYMSRDFFKFLSERPDQDYYAALGSGQRVKVKNKFQKKAKKAYELAVDAIAAAGSTTENERWRKIYGRGFPAAEQSTQKSAFAAASWKNTEEFIENRFPIDIRNSITLDCEVSQNGFRERFLREMLRLKLPLKTAKTLTFSVIDHDIKGGFNLYWKVLNRGEEARRRDCIRGQIHGDRGNLKRTEHTNFNGDHIVECYAVQNGVVVATDRIHVPIQGNQVSADAA</sequence>
<dbReference type="InterPro" id="IPR043519">
    <property type="entry name" value="NT_sf"/>
</dbReference>
<feature type="domain" description="Adenylyl/Guanylyl and SMODS C-terminal sensor" evidence="2">
    <location>
        <begin position="300"/>
        <end position="428"/>
    </location>
</feature>
<reference evidence="3 4" key="1">
    <citation type="submission" date="2013-11" db="EMBL/GenBank/DDBJ databases">
        <title>Complete genome sequence of Rhizobium gallicum bv. gallicum R602.</title>
        <authorList>
            <person name="Bustos P."/>
            <person name="Santamaria R.I."/>
            <person name="Lozano L."/>
            <person name="Acosta J.L."/>
            <person name="Ormeno-Orrillo E."/>
            <person name="Rogel M.A."/>
            <person name="Romero D."/>
            <person name="Cevallos M.A."/>
            <person name="Martinez-Romero E."/>
            <person name="Gonzalez V."/>
        </authorList>
    </citation>
    <scope>NUCLEOTIDE SEQUENCE [LARGE SCALE GENOMIC DNA]</scope>
    <source>
        <strain evidence="3 4">R602</strain>
        <plasmid evidence="3 4">pRgalR602a</plasmid>
    </source>
</reference>
<dbReference type="PROSITE" id="PS50152">
    <property type="entry name" value="25A_SYNTH_3"/>
    <property type="match status" value="1"/>
</dbReference>
<dbReference type="SUPFAM" id="SSF81301">
    <property type="entry name" value="Nucleotidyltransferase"/>
    <property type="match status" value="1"/>
</dbReference>
<keyword evidence="3" id="KW-0614">Plasmid</keyword>
<evidence type="ECO:0000313" key="4">
    <source>
        <dbReference type="Proteomes" id="UP000031368"/>
    </source>
</evidence>
<dbReference type="InterPro" id="IPR040511">
    <property type="entry name" value="AGS_C"/>
</dbReference>
<dbReference type="CDD" id="cd05400">
    <property type="entry name" value="NT_2-5OAS_ClassI-CCAase"/>
    <property type="match status" value="1"/>
</dbReference>
<dbReference type="GO" id="GO:0051607">
    <property type="term" value="P:defense response to virus"/>
    <property type="evidence" value="ECO:0007669"/>
    <property type="project" value="UniProtKB-KW"/>
</dbReference>